<keyword evidence="2" id="KW-1185">Reference proteome</keyword>
<gene>
    <name evidence="1" type="ORF">GDR74_10200</name>
</gene>
<dbReference type="Proteomes" id="UP000325614">
    <property type="component" value="Chromosome"/>
</dbReference>
<accession>A0A5P9JWH2</accession>
<evidence type="ECO:0008006" key="3">
    <source>
        <dbReference type="Google" id="ProtNLM"/>
    </source>
</evidence>
<evidence type="ECO:0000313" key="2">
    <source>
        <dbReference type="Proteomes" id="UP000325614"/>
    </source>
</evidence>
<proteinExistence type="predicted"/>
<reference evidence="1 2" key="1">
    <citation type="submission" date="2019-10" db="EMBL/GenBank/DDBJ databases">
        <title>Isolation, Identification of Microvirga thermotolerans HR1, a novel thermophilic bacterium and Comparative Genomics of the genus Microvirga.</title>
        <authorList>
            <person name="Li J."/>
            <person name="Zhang W."/>
            <person name="Lin M."/>
            <person name="Wang J."/>
        </authorList>
    </citation>
    <scope>NUCLEOTIDE SEQUENCE [LARGE SCALE GENOMIC DNA]</scope>
    <source>
        <strain evidence="1 2">HR1</strain>
    </source>
</reference>
<evidence type="ECO:0000313" key="1">
    <source>
        <dbReference type="EMBL" id="QFU16569.1"/>
    </source>
</evidence>
<dbReference type="KEGG" id="mico:GDR74_10200"/>
<dbReference type="EMBL" id="CP045423">
    <property type="protein sequence ID" value="QFU16569.1"/>
    <property type="molecule type" value="Genomic_DNA"/>
</dbReference>
<protein>
    <recommendedName>
        <fullName evidence="3">HEPN domain-containing protein</fullName>
    </recommendedName>
</protein>
<organism evidence="1 2">
    <name type="scientific">Microvirga thermotolerans</name>
    <dbReference type="NCBI Taxonomy" id="2651334"/>
    <lineage>
        <taxon>Bacteria</taxon>
        <taxon>Pseudomonadati</taxon>
        <taxon>Pseudomonadota</taxon>
        <taxon>Alphaproteobacteria</taxon>
        <taxon>Hyphomicrobiales</taxon>
        <taxon>Methylobacteriaceae</taxon>
        <taxon>Microvirga</taxon>
    </lineage>
</organism>
<name>A0A5P9JWH2_9HYPH</name>
<dbReference type="Gene3D" id="1.20.120.330">
    <property type="entry name" value="Nucleotidyltransferases domain 2"/>
    <property type="match status" value="1"/>
</dbReference>
<sequence>MTDYPDHLLARDFLERAEEFYGAFRALPAKKPISWPRYYLLTHTIELSLKAFLLRKGVSRADLWKKFRHNINSLLSEAMSRGLRIGPLAAGELEHLHEAHSKHWPRYPTTPGKPIFLIEPFEPYVVELLRAVAAEMRGEVMVPPLDDENPEWTAEDFARATPAADVLPPEVLAAFLKSKGTSST</sequence>
<dbReference type="AlphaFoldDB" id="A0A5P9JWH2"/>
<dbReference type="RefSeq" id="WP_152586212.1">
    <property type="nucleotide sequence ID" value="NZ_CP045423.1"/>
</dbReference>